<evidence type="ECO:0000256" key="4">
    <source>
        <dbReference type="ARBA" id="ARBA00022980"/>
    </source>
</evidence>
<dbReference type="PANTHER" id="PTHR21035">
    <property type="entry name" value="28S RIBOSOMAL PROTEIN S26, MITOCHONDRIAL"/>
    <property type="match status" value="1"/>
</dbReference>
<evidence type="ECO:0000313" key="11">
    <source>
        <dbReference type="Proteomes" id="UP001347796"/>
    </source>
</evidence>
<dbReference type="PANTHER" id="PTHR21035:SF2">
    <property type="entry name" value="SMALL RIBOSOMAL SUBUNIT PROTEIN MS26"/>
    <property type="match status" value="1"/>
</dbReference>
<feature type="coiled-coil region" evidence="9">
    <location>
        <begin position="117"/>
        <end position="154"/>
    </location>
</feature>
<accession>A0AAN8JAZ3</accession>
<evidence type="ECO:0000256" key="8">
    <source>
        <dbReference type="ARBA" id="ARBA00035344"/>
    </source>
</evidence>
<gene>
    <name evidence="10" type="ORF">SNE40_017737</name>
</gene>
<name>A0AAN8JAZ3_PATCE</name>
<keyword evidence="11" id="KW-1185">Reference proteome</keyword>
<comment type="subcellular location">
    <subcellularLocation>
        <location evidence="1">Mitochondrion</location>
    </subcellularLocation>
</comment>
<evidence type="ECO:0000313" key="10">
    <source>
        <dbReference type="EMBL" id="KAK6174466.1"/>
    </source>
</evidence>
<keyword evidence="4" id="KW-0689">Ribosomal protein</keyword>
<comment type="similarity">
    <text evidence="2">Belongs to the mitochondrion-specific ribosomal protein mS26 family.</text>
</comment>
<comment type="caution">
    <text evidence="10">The sequence shown here is derived from an EMBL/GenBank/DDBJ whole genome shotgun (WGS) entry which is preliminary data.</text>
</comment>
<keyword evidence="3" id="KW-0809">Transit peptide</keyword>
<dbReference type="Proteomes" id="UP001347796">
    <property type="component" value="Unassembled WGS sequence"/>
</dbReference>
<evidence type="ECO:0000256" key="2">
    <source>
        <dbReference type="ARBA" id="ARBA00009672"/>
    </source>
</evidence>
<evidence type="ECO:0000256" key="3">
    <source>
        <dbReference type="ARBA" id="ARBA00022946"/>
    </source>
</evidence>
<reference evidence="10 11" key="1">
    <citation type="submission" date="2024-01" db="EMBL/GenBank/DDBJ databases">
        <title>The genome of the rayed Mediterranean limpet Patella caerulea (Linnaeus, 1758).</title>
        <authorList>
            <person name="Anh-Thu Weber A."/>
            <person name="Halstead-Nussloch G."/>
        </authorList>
    </citation>
    <scope>NUCLEOTIDE SEQUENCE [LARGE SCALE GENOMIC DNA]</scope>
    <source>
        <strain evidence="10">AATW-2023a</strain>
        <tissue evidence="10">Whole specimen</tissue>
    </source>
</reference>
<dbReference type="Pfam" id="PF14943">
    <property type="entry name" value="MRP-S26"/>
    <property type="match status" value="1"/>
</dbReference>
<dbReference type="GO" id="GO:0005763">
    <property type="term" value="C:mitochondrial small ribosomal subunit"/>
    <property type="evidence" value="ECO:0007669"/>
    <property type="project" value="InterPro"/>
</dbReference>
<evidence type="ECO:0000256" key="1">
    <source>
        <dbReference type="ARBA" id="ARBA00004173"/>
    </source>
</evidence>
<evidence type="ECO:0000256" key="9">
    <source>
        <dbReference type="SAM" id="Coils"/>
    </source>
</evidence>
<sequence>MCSQLVRASQAVKFLITEFPPCLKLHNVTVLSVRWRKPRWVPKSQSKLFYVREPTAILAEEYEMLKPKYDAYRTEMKALRYFFLQANKAERRQEIARTEGIDAKKDEVQHIKALEINRKWNEECARLREERLLKEREKKEEIEYHKQLKKQQEDQITKTETESFVAQSLESSEKFITMENLDEEIEKLLDSKTDYNIGFRSKSQKQ</sequence>
<keyword evidence="6" id="KW-0687">Ribonucleoprotein</keyword>
<evidence type="ECO:0000256" key="7">
    <source>
        <dbReference type="ARBA" id="ARBA00035138"/>
    </source>
</evidence>
<evidence type="ECO:0000256" key="5">
    <source>
        <dbReference type="ARBA" id="ARBA00023128"/>
    </source>
</evidence>
<dbReference type="AlphaFoldDB" id="A0AAN8JAZ3"/>
<evidence type="ECO:0000256" key="6">
    <source>
        <dbReference type="ARBA" id="ARBA00023274"/>
    </source>
</evidence>
<dbReference type="InterPro" id="IPR026140">
    <property type="entry name" value="Ribosomal_mS26"/>
</dbReference>
<dbReference type="EMBL" id="JAZGQO010000011">
    <property type="protein sequence ID" value="KAK6174466.1"/>
    <property type="molecule type" value="Genomic_DNA"/>
</dbReference>
<keyword evidence="9" id="KW-0175">Coiled coil</keyword>
<keyword evidence="5" id="KW-0496">Mitochondrion</keyword>
<proteinExistence type="inferred from homology"/>
<organism evidence="10 11">
    <name type="scientific">Patella caerulea</name>
    <name type="common">Rayed Mediterranean limpet</name>
    <dbReference type="NCBI Taxonomy" id="87958"/>
    <lineage>
        <taxon>Eukaryota</taxon>
        <taxon>Metazoa</taxon>
        <taxon>Spiralia</taxon>
        <taxon>Lophotrochozoa</taxon>
        <taxon>Mollusca</taxon>
        <taxon>Gastropoda</taxon>
        <taxon>Patellogastropoda</taxon>
        <taxon>Patelloidea</taxon>
        <taxon>Patellidae</taxon>
        <taxon>Patella</taxon>
    </lineage>
</organism>
<protein>
    <recommendedName>
        <fullName evidence="7">Small ribosomal subunit protein mS26</fullName>
    </recommendedName>
    <alternativeName>
        <fullName evidence="8">28S ribosomal protein S26, mitochondrial</fullName>
    </alternativeName>
</protein>